<protein>
    <recommendedName>
        <fullName evidence="6">PUM-HD domain-containing protein</fullName>
    </recommendedName>
</protein>
<feature type="domain" description="PUM-HD" evidence="6">
    <location>
        <begin position="54"/>
        <end position="429"/>
    </location>
</feature>
<dbReference type="InterPro" id="IPR001313">
    <property type="entry name" value="Pumilio_RNA-bd_rpt"/>
</dbReference>
<keyword evidence="2" id="KW-0694">RNA-binding</keyword>
<dbReference type="Pfam" id="PF08144">
    <property type="entry name" value="CPL"/>
    <property type="match status" value="1"/>
</dbReference>
<dbReference type="GO" id="GO:0003729">
    <property type="term" value="F:mRNA binding"/>
    <property type="evidence" value="ECO:0007669"/>
    <property type="project" value="TreeGrafter"/>
</dbReference>
<dbReference type="PROSITE" id="PS50302">
    <property type="entry name" value="PUM"/>
    <property type="match status" value="1"/>
</dbReference>
<evidence type="ECO:0000256" key="4">
    <source>
        <dbReference type="PROSITE-ProRule" id="PRU00317"/>
    </source>
</evidence>
<dbReference type="InterPro" id="IPR033133">
    <property type="entry name" value="PUM-HD"/>
</dbReference>
<reference evidence="7 8" key="1">
    <citation type="submission" date="2017-06" db="EMBL/GenBank/DDBJ databases">
        <title>Ant-infecting Ophiocordyceps genomes reveal a high diversity of potential behavioral manipulation genes and a possible major role for enterotoxins.</title>
        <authorList>
            <person name="De Bekker C."/>
            <person name="Evans H.C."/>
            <person name="Brachmann A."/>
            <person name="Hughes D.P."/>
        </authorList>
    </citation>
    <scope>NUCLEOTIDE SEQUENCE [LARGE SCALE GENOMIC DNA]</scope>
    <source>
        <strain evidence="7 8">1348a</strain>
    </source>
</reference>
<evidence type="ECO:0000259" key="6">
    <source>
        <dbReference type="PROSITE" id="PS50303"/>
    </source>
</evidence>
<dbReference type="PROSITE" id="PS50303">
    <property type="entry name" value="PUM_HD"/>
    <property type="match status" value="1"/>
</dbReference>
<comment type="caution">
    <text evidence="7">The sequence shown here is derived from an EMBL/GenBank/DDBJ whole genome shotgun (WGS) entry which is preliminary data.</text>
</comment>
<feature type="compositionally biased region" description="Basic and acidic residues" evidence="5">
    <location>
        <begin position="634"/>
        <end position="650"/>
    </location>
</feature>
<dbReference type="GO" id="GO:0005730">
    <property type="term" value="C:nucleolus"/>
    <property type="evidence" value="ECO:0007669"/>
    <property type="project" value="TreeGrafter"/>
</dbReference>
<evidence type="ECO:0000256" key="3">
    <source>
        <dbReference type="ARBA" id="ARBA00024893"/>
    </source>
</evidence>
<dbReference type="EMBL" id="NJEU01000208">
    <property type="protein sequence ID" value="PHH78831.1"/>
    <property type="molecule type" value="Genomic_DNA"/>
</dbReference>
<dbReference type="InterPro" id="IPR011989">
    <property type="entry name" value="ARM-like"/>
</dbReference>
<name>A0A2C5ZI15_9HYPO</name>
<feature type="region of interest" description="Disordered" evidence="5">
    <location>
        <begin position="625"/>
        <end position="665"/>
    </location>
</feature>
<evidence type="ECO:0000313" key="7">
    <source>
        <dbReference type="EMBL" id="PHH78831.1"/>
    </source>
</evidence>
<sequence>MATKDIKTGGKRKASADDKETTKKARLDSIKSPKSQQAAKTWPATNKPEIRDTLASSAAEFDRGGLSSRESHAKQRQLALERKAAKPLADQVQRTKKIWEKLRIKSNVPKEERQMLVEELFGIITGRCKDFVLKHDAVRAVQTAIKYSTPDQRKQIARELQGSFAELAESRYAKFLIGKLLVQNDEEIRDLVISNFYGKVRKLINHSEASWILDDVYRTVATKEQKALLLREWYGPEFSLREMTKDKDCTANLKHILDKEASKRGPIMKNLLGMINALVQKKMTGFTMLHDAMLQYFDNTTVGTEEFSEFVEMAKGDESGDLLKNLAFTKSGSRLACLLFAHGSSKDRKVLLRAYKGTFVLMSGDQYAHTVILAAYDVIDDTKLVSKSIIGELLGEKDEDMANNIVGAVNNPNARTSILYLFEKLSKALFPPSHTSDLELLNEVHQIRKTTSKKDNDLRRTELIGSWWPHVLSVISNRAPELVSTAFGCQFVTDVLLCDGHGKTEALEAIARTASGDPKAEVTQDDGLARQHMSRLPFVGRMLKSLVQGGRFDKAVGKVVRVEPQLGFAKLLYPVIKEYIVDWATGASSFVIVAMMEVDDFGEAKSLQKMLHENKKLLQQAATEMTAKQQAARQSEEGKASKDTSRKKEAPIGNAGSKMLLDLVS</sequence>
<evidence type="ECO:0000313" key="8">
    <source>
        <dbReference type="Proteomes" id="UP000224854"/>
    </source>
</evidence>
<comment type="function">
    <text evidence="3">RNA-binding nucleolar protein required for pre-rRNA processing. Involved in production of 18S rRNA and assembly of small ribosomal subunit.</text>
</comment>
<dbReference type="InterPro" id="IPR016024">
    <property type="entry name" value="ARM-type_fold"/>
</dbReference>
<dbReference type="SUPFAM" id="SSF48371">
    <property type="entry name" value="ARM repeat"/>
    <property type="match status" value="1"/>
</dbReference>
<keyword evidence="1" id="KW-0677">Repeat</keyword>
<dbReference type="AlphaFoldDB" id="A0A2C5ZI15"/>
<proteinExistence type="predicted"/>
<gene>
    <name evidence="7" type="ORF">CDD82_2810</name>
</gene>
<organism evidence="7 8">
    <name type="scientific">Ophiocordyceps australis</name>
    <dbReference type="NCBI Taxonomy" id="1399860"/>
    <lineage>
        <taxon>Eukaryota</taxon>
        <taxon>Fungi</taxon>
        <taxon>Dikarya</taxon>
        <taxon>Ascomycota</taxon>
        <taxon>Pezizomycotina</taxon>
        <taxon>Sordariomycetes</taxon>
        <taxon>Hypocreomycetidae</taxon>
        <taxon>Hypocreales</taxon>
        <taxon>Ophiocordycipitaceae</taxon>
        <taxon>Ophiocordyceps</taxon>
    </lineage>
</organism>
<dbReference type="PANTHER" id="PTHR13389">
    <property type="entry name" value="PUMILIO HOMOLOG 3"/>
    <property type="match status" value="1"/>
</dbReference>
<feature type="region of interest" description="Disordered" evidence="5">
    <location>
        <begin position="1"/>
        <end position="54"/>
    </location>
</feature>
<dbReference type="PANTHER" id="PTHR13389:SF0">
    <property type="entry name" value="PUMILIO HOMOLOG 3"/>
    <property type="match status" value="1"/>
</dbReference>
<dbReference type="InterPro" id="IPR040059">
    <property type="entry name" value="PUM3"/>
</dbReference>
<dbReference type="InterPro" id="IPR012959">
    <property type="entry name" value="CPL_dom"/>
</dbReference>
<feature type="compositionally biased region" description="Basic and acidic residues" evidence="5">
    <location>
        <begin position="1"/>
        <end position="31"/>
    </location>
</feature>
<feature type="repeat" description="Pumilio" evidence="4">
    <location>
        <begin position="159"/>
        <end position="194"/>
    </location>
</feature>
<dbReference type="GO" id="GO:0006417">
    <property type="term" value="P:regulation of translation"/>
    <property type="evidence" value="ECO:0007669"/>
    <property type="project" value="TreeGrafter"/>
</dbReference>
<evidence type="ECO:0000256" key="1">
    <source>
        <dbReference type="ARBA" id="ARBA00022737"/>
    </source>
</evidence>
<evidence type="ECO:0000256" key="5">
    <source>
        <dbReference type="SAM" id="MobiDB-lite"/>
    </source>
</evidence>
<dbReference type="Proteomes" id="UP000224854">
    <property type="component" value="Unassembled WGS sequence"/>
</dbReference>
<evidence type="ECO:0000256" key="2">
    <source>
        <dbReference type="ARBA" id="ARBA00022884"/>
    </source>
</evidence>
<dbReference type="SMART" id="SM00025">
    <property type="entry name" value="Pumilio"/>
    <property type="match status" value="5"/>
</dbReference>
<dbReference type="OrthoDB" id="497380at2759"/>
<keyword evidence="8" id="KW-1185">Reference proteome</keyword>
<accession>A0A2C5ZI15</accession>
<dbReference type="Gene3D" id="1.25.10.10">
    <property type="entry name" value="Leucine-rich Repeat Variant"/>
    <property type="match status" value="1"/>
</dbReference>